<proteinExistence type="predicted"/>
<evidence type="ECO:0000256" key="1">
    <source>
        <dbReference type="SAM" id="Phobius"/>
    </source>
</evidence>
<sequence length="81" mass="9253">MSYLSTGLKGLIAGALVTPVVTKCVIVPIYYNPAKDAMKEIHYIQQEMEYVGWNVRHIQEDRGYAEEDMYTPGTYYKQGQS</sequence>
<gene>
    <name evidence="2" type="ORF">LODBEIA_P54380</name>
</gene>
<protein>
    <submittedName>
        <fullName evidence="2">Uncharacterized protein</fullName>
    </submittedName>
</protein>
<dbReference type="GeneID" id="92210634"/>
<organism evidence="2 3">
    <name type="scientific">Lodderomyces beijingensis</name>
    <dbReference type="NCBI Taxonomy" id="1775926"/>
    <lineage>
        <taxon>Eukaryota</taxon>
        <taxon>Fungi</taxon>
        <taxon>Dikarya</taxon>
        <taxon>Ascomycota</taxon>
        <taxon>Saccharomycotina</taxon>
        <taxon>Pichiomycetes</taxon>
        <taxon>Debaryomycetaceae</taxon>
        <taxon>Candida/Lodderomyces clade</taxon>
        <taxon>Lodderomyces</taxon>
    </lineage>
</organism>
<name>A0ABP0ZSV2_9ASCO</name>
<evidence type="ECO:0000313" key="3">
    <source>
        <dbReference type="Proteomes" id="UP001497383"/>
    </source>
</evidence>
<reference evidence="2 3" key="1">
    <citation type="submission" date="2024-03" db="EMBL/GenBank/DDBJ databases">
        <authorList>
            <person name="Brejova B."/>
        </authorList>
    </citation>
    <scope>NUCLEOTIDE SEQUENCE [LARGE SCALE GENOMIC DNA]</scope>
    <source>
        <strain evidence="2 3">CBS 14171</strain>
    </source>
</reference>
<keyword evidence="3" id="KW-1185">Reference proteome</keyword>
<dbReference type="RefSeq" id="XP_066832376.1">
    <property type="nucleotide sequence ID" value="XM_066975770.1"/>
</dbReference>
<accession>A0ABP0ZSV2</accession>
<evidence type="ECO:0000313" key="2">
    <source>
        <dbReference type="EMBL" id="CAK9441570.1"/>
    </source>
</evidence>
<dbReference type="EMBL" id="OZ022411">
    <property type="protein sequence ID" value="CAK9441570.1"/>
    <property type="molecule type" value="Genomic_DNA"/>
</dbReference>
<keyword evidence="1" id="KW-1133">Transmembrane helix</keyword>
<keyword evidence="1" id="KW-0812">Transmembrane</keyword>
<dbReference type="Proteomes" id="UP001497383">
    <property type="component" value="Chromosome 7"/>
</dbReference>
<keyword evidence="1" id="KW-0472">Membrane</keyword>
<feature type="transmembrane region" description="Helical" evidence="1">
    <location>
        <begin position="12"/>
        <end position="31"/>
    </location>
</feature>